<evidence type="ECO:0000313" key="3">
    <source>
        <dbReference type="Proteomes" id="UP001221142"/>
    </source>
</evidence>
<sequence>MATIRRTTPTFPDYITYRFANRLVYVCPASTYETALDLAQKEFTELATVQRDRISFNTVATVNRLDARVVRISESAWLVAMARQLCGGVIDIFVAPDPSMAMVEPPTYLVAAGGEKEEVHVDFLKNSTPTTTPTKYEHSALTPTERRTSPMQCSKSRSWWLPRLKFD</sequence>
<accession>A0AAD7B477</accession>
<keyword evidence="3" id="KW-1185">Reference proteome</keyword>
<proteinExistence type="predicted"/>
<gene>
    <name evidence="2" type="ORF">FB45DRAFT_844720</name>
</gene>
<dbReference type="AlphaFoldDB" id="A0AAD7B477"/>
<reference evidence="2" key="1">
    <citation type="submission" date="2023-03" db="EMBL/GenBank/DDBJ databases">
        <title>Massive genome expansion in bonnet fungi (Mycena s.s.) driven by repeated elements and novel gene families across ecological guilds.</title>
        <authorList>
            <consortium name="Lawrence Berkeley National Laboratory"/>
            <person name="Harder C.B."/>
            <person name="Miyauchi S."/>
            <person name="Viragh M."/>
            <person name="Kuo A."/>
            <person name="Thoen E."/>
            <person name="Andreopoulos B."/>
            <person name="Lu D."/>
            <person name="Skrede I."/>
            <person name="Drula E."/>
            <person name="Henrissat B."/>
            <person name="Morin E."/>
            <person name="Kohler A."/>
            <person name="Barry K."/>
            <person name="LaButti K."/>
            <person name="Morin E."/>
            <person name="Salamov A."/>
            <person name="Lipzen A."/>
            <person name="Mereny Z."/>
            <person name="Hegedus B."/>
            <person name="Baldrian P."/>
            <person name="Stursova M."/>
            <person name="Weitz H."/>
            <person name="Taylor A."/>
            <person name="Grigoriev I.V."/>
            <person name="Nagy L.G."/>
            <person name="Martin F."/>
            <person name="Kauserud H."/>
        </authorList>
    </citation>
    <scope>NUCLEOTIDE SEQUENCE</scope>
    <source>
        <strain evidence="2">9284</strain>
    </source>
</reference>
<evidence type="ECO:0000313" key="2">
    <source>
        <dbReference type="EMBL" id="KAJ7610142.1"/>
    </source>
</evidence>
<dbReference type="EMBL" id="JARKIF010000036">
    <property type="protein sequence ID" value="KAJ7610142.1"/>
    <property type="molecule type" value="Genomic_DNA"/>
</dbReference>
<name>A0AAD7B477_9AGAR</name>
<comment type="caution">
    <text evidence="2">The sequence shown here is derived from an EMBL/GenBank/DDBJ whole genome shotgun (WGS) entry which is preliminary data.</text>
</comment>
<organism evidence="2 3">
    <name type="scientific">Roridomyces roridus</name>
    <dbReference type="NCBI Taxonomy" id="1738132"/>
    <lineage>
        <taxon>Eukaryota</taxon>
        <taxon>Fungi</taxon>
        <taxon>Dikarya</taxon>
        <taxon>Basidiomycota</taxon>
        <taxon>Agaricomycotina</taxon>
        <taxon>Agaricomycetes</taxon>
        <taxon>Agaricomycetidae</taxon>
        <taxon>Agaricales</taxon>
        <taxon>Marasmiineae</taxon>
        <taxon>Mycenaceae</taxon>
        <taxon>Roridomyces</taxon>
    </lineage>
</organism>
<protein>
    <submittedName>
        <fullName evidence="2">Uncharacterized protein</fullName>
    </submittedName>
</protein>
<feature type="region of interest" description="Disordered" evidence="1">
    <location>
        <begin position="127"/>
        <end position="150"/>
    </location>
</feature>
<dbReference type="Proteomes" id="UP001221142">
    <property type="component" value="Unassembled WGS sequence"/>
</dbReference>
<evidence type="ECO:0000256" key="1">
    <source>
        <dbReference type="SAM" id="MobiDB-lite"/>
    </source>
</evidence>